<dbReference type="EMBL" id="AEYX01000044">
    <property type="protein sequence ID" value="EGG44182.1"/>
    <property type="molecule type" value="Genomic_DNA"/>
</dbReference>
<comment type="caution">
    <text evidence="2">The sequence shown here is derived from an EMBL/GenBank/DDBJ whole genome shotgun (WGS) entry which is preliminary data.</text>
</comment>
<evidence type="ECO:0000313" key="3">
    <source>
        <dbReference type="Proteomes" id="UP000003022"/>
    </source>
</evidence>
<sequence>MREGVRESARMCSGRLPRGGDLVATAPHDRPHHRSRYRSHHRLHH</sequence>
<proteinExistence type="predicted"/>
<dbReference type="Proteomes" id="UP000003022">
    <property type="component" value="Unassembled WGS sequence"/>
</dbReference>
<organism evidence="2 3">
    <name type="scientific">Streptomyces griseoaurantiacus M045</name>
    <dbReference type="NCBI Taxonomy" id="996637"/>
    <lineage>
        <taxon>Bacteria</taxon>
        <taxon>Bacillati</taxon>
        <taxon>Actinomycetota</taxon>
        <taxon>Actinomycetes</taxon>
        <taxon>Kitasatosporales</taxon>
        <taxon>Streptomycetaceae</taxon>
        <taxon>Streptomyces</taxon>
        <taxon>Streptomyces aurantiacus group</taxon>
    </lineage>
</organism>
<accession>F3NRJ8</accession>
<gene>
    <name evidence="2" type="ORF">SGM_5762</name>
</gene>
<protein>
    <submittedName>
        <fullName evidence="2">Uncharacterized protein</fullName>
    </submittedName>
</protein>
<name>F3NRJ8_9ACTN</name>
<feature type="compositionally biased region" description="Basic residues" evidence="1">
    <location>
        <begin position="30"/>
        <end position="45"/>
    </location>
</feature>
<evidence type="ECO:0000313" key="2">
    <source>
        <dbReference type="EMBL" id="EGG44182.1"/>
    </source>
</evidence>
<keyword evidence="3" id="KW-1185">Reference proteome</keyword>
<dbReference type="AlphaFoldDB" id="F3NRJ8"/>
<evidence type="ECO:0000256" key="1">
    <source>
        <dbReference type="SAM" id="MobiDB-lite"/>
    </source>
</evidence>
<feature type="region of interest" description="Disordered" evidence="1">
    <location>
        <begin position="1"/>
        <end position="45"/>
    </location>
</feature>
<reference evidence="2 3" key="1">
    <citation type="journal article" date="2011" name="J. Bacteriol.">
        <title>Draft genome sequence of the marine bacterium Streptomyces griseoaurantiacus M045, which produces novel manumycin-type antibiotics with a pABA core component.</title>
        <authorList>
            <person name="Li F."/>
            <person name="Jiang P."/>
            <person name="Zheng H."/>
            <person name="Wang S."/>
            <person name="Zhao G."/>
            <person name="Qin S."/>
            <person name="Liu Z."/>
        </authorList>
    </citation>
    <scope>NUCLEOTIDE SEQUENCE [LARGE SCALE GENOMIC DNA]</scope>
    <source>
        <strain evidence="2 3">M045</strain>
    </source>
</reference>